<keyword evidence="2" id="KW-1185">Reference proteome</keyword>
<evidence type="ECO:0000313" key="1">
    <source>
        <dbReference type="EMBL" id="WQD40219.1"/>
    </source>
</evidence>
<sequence>MKHLLIPAIFGLCPLLLHAQEKPANRWAVKVDALAQTTGAYSESIRMPGLKRQLSDGKGIQLSIEYLYIDHKNWQLFQSAGLIQYRHRKQEQGLALHTSVGYRRKIRAAYIEGLIGPGYMSTKFSGGQQVQTPAGEIHTKPFNLTGFTPTLALGAGYRIDKKWSVYARYHHLGQLQDAASTQAVRLHRTINAGIGFNL</sequence>
<dbReference type="EMBL" id="CP139960">
    <property type="protein sequence ID" value="WQD40219.1"/>
    <property type="molecule type" value="Genomic_DNA"/>
</dbReference>
<reference evidence="1 2" key="1">
    <citation type="submission" date="2023-12" db="EMBL/GenBank/DDBJ databases">
        <title>Genome sequencing and assembly of bacterial species from a model synthetic community.</title>
        <authorList>
            <person name="Hogle S.L."/>
        </authorList>
    </citation>
    <scope>NUCLEOTIDE SEQUENCE [LARGE SCALE GENOMIC DNA]</scope>
    <source>
        <strain evidence="1 2">HAMBI_3031</strain>
    </source>
</reference>
<protein>
    <submittedName>
        <fullName evidence="1">Outer membrane beta-barrel protein</fullName>
    </submittedName>
</protein>
<dbReference type="RefSeq" id="WP_114789603.1">
    <property type="nucleotide sequence ID" value="NZ_CP139960.1"/>
</dbReference>
<dbReference type="Proteomes" id="UP001325680">
    <property type="component" value="Chromosome"/>
</dbReference>
<name>A0ABZ0WBX2_9BACT</name>
<evidence type="ECO:0000313" key="2">
    <source>
        <dbReference type="Proteomes" id="UP001325680"/>
    </source>
</evidence>
<gene>
    <name evidence="1" type="ORF">U0035_08685</name>
</gene>
<organism evidence="1 2">
    <name type="scientific">Niabella yanshanensis</name>
    <dbReference type="NCBI Taxonomy" id="577386"/>
    <lineage>
        <taxon>Bacteria</taxon>
        <taxon>Pseudomonadati</taxon>
        <taxon>Bacteroidota</taxon>
        <taxon>Chitinophagia</taxon>
        <taxon>Chitinophagales</taxon>
        <taxon>Chitinophagaceae</taxon>
        <taxon>Niabella</taxon>
    </lineage>
</organism>
<accession>A0ABZ0WBX2</accession>
<proteinExistence type="predicted"/>